<accession>A0A7H0EX82</accession>
<dbReference type="EMBL" id="CP060822">
    <property type="protein sequence ID" value="QNP28398.1"/>
    <property type="molecule type" value="Genomic_DNA"/>
</dbReference>
<reference evidence="1 2" key="1">
    <citation type="submission" date="2020-08" db="EMBL/GenBank/DDBJ databases">
        <title>Complete genome sequence of Raphidiopsis curvispora isolated from drinking water reservoir in South Korea.</title>
        <authorList>
            <person name="Jeong J."/>
        </authorList>
    </citation>
    <scope>NUCLEOTIDE SEQUENCE [LARGE SCALE GENOMIC DNA]</scope>
    <source>
        <strain evidence="1 2">GIHE-G1</strain>
    </source>
</reference>
<keyword evidence="2" id="KW-1185">Reference proteome</keyword>
<name>A0A7H0EX82_9CYAN</name>
<dbReference type="RefSeq" id="WP_187705256.1">
    <property type="nucleotide sequence ID" value="NZ_CP060822.1"/>
</dbReference>
<protein>
    <recommendedName>
        <fullName evidence="3">Transposase</fullName>
    </recommendedName>
</protein>
<evidence type="ECO:0008006" key="3">
    <source>
        <dbReference type="Google" id="ProtNLM"/>
    </source>
</evidence>
<dbReference type="Proteomes" id="UP000516013">
    <property type="component" value="Chromosome"/>
</dbReference>
<gene>
    <name evidence="1" type="ORF">IAR63_10725</name>
</gene>
<organism evidence="1 2">
    <name type="scientific">Cylindrospermopsis curvispora GIHE-G1</name>
    <dbReference type="NCBI Taxonomy" id="2666332"/>
    <lineage>
        <taxon>Bacteria</taxon>
        <taxon>Bacillati</taxon>
        <taxon>Cyanobacteriota</taxon>
        <taxon>Cyanophyceae</taxon>
        <taxon>Nostocales</taxon>
        <taxon>Aphanizomenonaceae</taxon>
        <taxon>Cylindrospermopsis</taxon>
    </lineage>
</organism>
<dbReference type="KEGG" id="ccur:IAR63_10725"/>
<sequence length="110" mass="12052">MKSTNIEGRTMYGCQQVLIKSDKSITAILEYVIPKFGEKPEGWKASGKRVSRGVYETSDGFKINADCNGAANILKKVAVMLGIDLSGISRGCLSQPQKVRLWTLQKSPCL</sequence>
<proteinExistence type="predicted"/>
<dbReference type="AlphaFoldDB" id="A0A7H0EX82"/>
<evidence type="ECO:0000313" key="1">
    <source>
        <dbReference type="EMBL" id="QNP28398.1"/>
    </source>
</evidence>
<evidence type="ECO:0000313" key="2">
    <source>
        <dbReference type="Proteomes" id="UP000516013"/>
    </source>
</evidence>